<feature type="transmembrane region" description="Helical" evidence="7">
    <location>
        <begin position="225"/>
        <end position="242"/>
    </location>
</feature>
<gene>
    <name evidence="8" type="ORF">BDW59DRAFT_154906</name>
</gene>
<dbReference type="InterPro" id="IPR008901">
    <property type="entry name" value="ACER"/>
</dbReference>
<comment type="similarity">
    <text evidence="2">Belongs to the alkaline ceramidase family.</text>
</comment>
<dbReference type="Pfam" id="PF05875">
    <property type="entry name" value="Ceramidase"/>
    <property type="match status" value="1"/>
</dbReference>
<dbReference type="PANTHER" id="PTHR46187:SF1">
    <property type="entry name" value="ALKALINE PHYTOCERAMIDASE"/>
    <property type="match status" value="1"/>
</dbReference>
<dbReference type="PANTHER" id="PTHR46187">
    <property type="entry name" value="ALKALINE CERAMIDASE 3"/>
    <property type="match status" value="1"/>
</dbReference>
<evidence type="ECO:0000256" key="4">
    <source>
        <dbReference type="ARBA" id="ARBA00022801"/>
    </source>
</evidence>
<dbReference type="EMBL" id="JBFXLS010000148">
    <property type="protein sequence ID" value="KAL2813209.1"/>
    <property type="molecule type" value="Genomic_DNA"/>
</dbReference>
<keyword evidence="3 7" id="KW-0812">Transmembrane</keyword>
<reference evidence="8 9" key="1">
    <citation type="submission" date="2024-07" db="EMBL/GenBank/DDBJ databases">
        <title>Section-level genome sequencing and comparative genomics of Aspergillus sections Usti and Cavernicolus.</title>
        <authorList>
            <consortium name="Lawrence Berkeley National Laboratory"/>
            <person name="Nybo J.L."/>
            <person name="Vesth T.C."/>
            <person name="Theobald S."/>
            <person name="Frisvad J.C."/>
            <person name="Larsen T.O."/>
            <person name="Kjaerboelling I."/>
            <person name="Rothschild-Mancinelli K."/>
            <person name="Lyhne E.K."/>
            <person name="Kogle M.E."/>
            <person name="Barry K."/>
            <person name="Clum A."/>
            <person name="Na H."/>
            <person name="Ledsgaard L."/>
            <person name="Lin J."/>
            <person name="Lipzen A."/>
            <person name="Kuo A."/>
            <person name="Riley R."/>
            <person name="Mondo S."/>
            <person name="LaButti K."/>
            <person name="Haridas S."/>
            <person name="Pangalinan J."/>
            <person name="Salamov A.A."/>
            <person name="Simmons B.A."/>
            <person name="Magnuson J.K."/>
            <person name="Chen J."/>
            <person name="Drula E."/>
            <person name="Henrissat B."/>
            <person name="Wiebenga A."/>
            <person name="Lubbers R.J."/>
            <person name="Gomes A.C."/>
            <person name="Makela M.R."/>
            <person name="Stajich J."/>
            <person name="Grigoriev I.V."/>
            <person name="Mortensen U.H."/>
            <person name="De vries R.P."/>
            <person name="Baker S.E."/>
            <person name="Andersen M.R."/>
        </authorList>
    </citation>
    <scope>NUCLEOTIDE SEQUENCE [LARGE SCALE GENOMIC DNA]</scope>
    <source>
        <strain evidence="8 9">CBS 600.67</strain>
    </source>
</reference>
<keyword evidence="5 7" id="KW-1133">Transmembrane helix</keyword>
<sequence>MALAASAEPFWGAPTANSNFCEQDYAITRYIAEFINSLSNLVYVIYGIYGVRKLRQKPNADVFRYLPYWGLMAVGLCSAVFHVSLKYHTQMMDDLSMLFATTPVLQRVLRVNATRRESTIMAIILWSMLAFLIVYHVSTDELILHSTYFGGMIVVIGIRTMQLVNTRTAPGSEARRQIWGIVRFGAVIFNVGFYLWIIDNWTCGYLTKAREVIGLPWAFVFELHGWWHICTGIGAYIFIAVVDHLASGEYHTDIEGSFAWPASWASRSAFAGKVPEVIEKSKWGCFIYMG</sequence>
<proteinExistence type="inferred from homology"/>
<evidence type="ECO:0000256" key="1">
    <source>
        <dbReference type="ARBA" id="ARBA00004141"/>
    </source>
</evidence>
<organism evidence="8 9">
    <name type="scientific">Aspergillus cavernicola</name>
    <dbReference type="NCBI Taxonomy" id="176166"/>
    <lineage>
        <taxon>Eukaryota</taxon>
        <taxon>Fungi</taxon>
        <taxon>Dikarya</taxon>
        <taxon>Ascomycota</taxon>
        <taxon>Pezizomycotina</taxon>
        <taxon>Eurotiomycetes</taxon>
        <taxon>Eurotiomycetidae</taxon>
        <taxon>Eurotiales</taxon>
        <taxon>Aspergillaceae</taxon>
        <taxon>Aspergillus</taxon>
        <taxon>Aspergillus subgen. Nidulantes</taxon>
    </lineage>
</organism>
<keyword evidence="4" id="KW-0378">Hydrolase</keyword>
<keyword evidence="6 7" id="KW-0472">Membrane</keyword>
<evidence type="ECO:0000256" key="3">
    <source>
        <dbReference type="ARBA" id="ARBA00022692"/>
    </source>
</evidence>
<evidence type="ECO:0000256" key="6">
    <source>
        <dbReference type="ARBA" id="ARBA00023136"/>
    </source>
</evidence>
<feature type="transmembrane region" description="Helical" evidence="7">
    <location>
        <begin position="142"/>
        <end position="158"/>
    </location>
</feature>
<comment type="subcellular location">
    <subcellularLocation>
        <location evidence="1">Membrane</location>
        <topology evidence="1">Multi-pass membrane protein</topology>
    </subcellularLocation>
</comment>
<feature type="transmembrane region" description="Helical" evidence="7">
    <location>
        <begin position="119"/>
        <end position="136"/>
    </location>
</feature>
<name>A0ABR4HDH0_9EURO</name>
<evidence type="ECO:0000256" key="5">
    <source>
        <dbReference type="ARBA" id="ARBA00022989"/>
    </source>
</evidence>
<comment type="caution">
    <text evidence="8">The sequence shown here is derived from an EMBL/GenBank/DDBJ whole genome shotgun (WGS) entry which is preliminary data.</text>
</comment>
<feature type="transmembrane region" description="Helical" evidence="7">
    <location>
        <begin position="178"/>
        <end position="198"/>
    </location>
</feature>
<keyword evidence="9" id="KW-1185">Reference proteome</keyword>
<evidence type="ECO:0000256" key="7">
    <source>
        <dbReference type="SAM" id="Phobius"/>
    </source>
</evidence>
<evidence type="ECO:0000313" key="8">
    <source>
        <dbReference type="EMBL" id="KAL2813209.1"/>
    </source>
</evidence>
<feature type="transmembrane region" description="Helical" evidence="7">
    <location>
        <begin position="66"/>
        <end position="85"/>
    </location>
</feature>
<accession>A0ABR4HDH0</accession>
<evidence type="ECO:0000313" key="9">
    <source>
        <dbReference type="Proteomes" id="UP001610335"/>
    </source>
</evidence>
<protein>
    <submittedName>
        <fullName evidence="8">Alkaline ceramidase family protein</fullName>
    </submittedName>
</protein>
<evidence type="ECO:0000256" key="2">
    <source>
        <dbReference type="ARBA" id="ARBA00009780"/>
    </source>
</evidence>
<dbReference type="Proteomes" id="UP001610335">
    <property type="component" value="Unassembled WGS sequence"/>
</dbReference>